<evidence type="ECO:0000256" key="1">
    <source>
        <dbReference type="SAM" id="Phobius"/>
    </source>
</evidence>
<keyword evidence="1" id="KW-0812">Transmembrane</keyword>
<feature type="transmembrane region" description="Helical" evidence="1">
    <location>
        <begin position="12"/>
        <end position="29"/>
    </location>
</feature>
<reference evidence="2" key="1">
    <citation type="submission" date="2018-01" db="EMBL/GenBank/DDBJ databases">
        <title>An insight into the sialome of Amazonian anophelines.</title>
        <authorList>
            <person name="Ribeiro J.M."/>
            <person name="Scarpassa V."/>
            <person name="Calvo E."/>
        </authorList>
    </citation>
    <scope>NUCLEOTIDE SEQUENCE</scope>
</reference>
<proteinExistence type="predicted"/>
<evidence type="ECO:0000313" key="2">
    <source>
        <dbReference type="EMBL" id="MBW75879.1"/>
    </source>
</evidence>
<keyword evidence="1" id="KW-1133">Transmembrane helix</keyword>
<protein>
    <submittedName>
        <fullName evidence="2">Putative secreted protein</fullName>
    </submittedName>
</protein>
<name>A0A2M4DEF5_ANODA</name>
<organism evidence="2">
    <name type="scientific">Anopheles darlingi</name>
    <name type="common">Mosquito</name>
    <dbReference type="NCBI Taxonomy" id="43151"/>
    <lineage>
        <taxon>Eukaryota</taxon>
        <taxon>Metazoa</taxon>
        <taxon>Ecdysozoa</taxon>
        <taxon>Arthropoda</taxon>
        <taxon>Hexapoda</taxon>
        <taxon>Insecta</taxon>
        <taxon>Pterygota</taxon>
        <taxon>Neoptera</taxon>
        <taxon>Endopterygota</taxon>
        <taxon>Diptera</taxon>
        <taxon>Nematocera</taxon>
        <taxon>Culicoidea</taxon>
        <taxon>Culicidae</taxon>
        <taxon>Anophelinae</taxon>
        <taxon>Anopheles</taxon>
    </lineage>
</organism>
<sequence>MLLVAERHATLATVVLVVVVVVMVVLGSLRARCEMLGTVTEKTTPSSSSRSPSASPPSCSSAVVADGTVVAACVVCSGSLGALEDGDCFGGWLVAHDGNNDNDKSGTRTGVAPLPGGDGLLMPKIMASSSDELYCDSVSDGVNRTEDDTGGDREELDRLRCSAAITLGFRHSTDDTRSRTIERSISPRSTCALAVTFCGG</sequence>
<keyword evidence="1" id="KW-0472">Membrane</keyword>
<dbReference type="EMBL" id="GGFL01011701">
    <property type="protein sequence ID" value="MBW75879.1"/>
    <property type="molecule type" value="Transcribed_RNA"/>
</dbReference>
<accession>A0A2M4DEF5</accession>
<dbReference type="AlphaFoldDB" id="A0A2M4DEF5"/>